<keyword evidence="8" id="KW-0862">Zinc</keyword>
<keyword evidence="9" id="KW-0805">Transcription regulation</keyword>
<keyword evidence="10" id="KW-0804">Transcription</keyword>
<evidence type="ECO:0000313" key="16">
    <source>
        <dbReference type="Proteomes" id="UP000261620"/>
    </source>
</evidence>
<dbReference type="InterPro" id="IPR057281">
    <property type="entry name" value="Zfn-C2H2_REST"/>
</dbReference>
<dbReference type="GO" id="GO:0045664">
    <property type="term" value="P:regulation of neuron differentiation"/>
    <property type="evidence" value="ECO:0007669"/>
    <property type="project" value="UniProtKB-ARBA"/>
</dbReference>
<name>A0A3Q3W1K6_MOLML</name>
<keyword evidence="7 12" id="KW-0863">Zinc-finger</keyword>
<keyword evidence="4" id="KW-0678">Repressor</keyword>
<keyword evidence="11" id="KW-0539">Nucleus</keyword>
<protein>
    <recommendedName>
        <fullName evidence="14">C2H2-type domain-containing protein</fullName>
    </recommendedName>
</protein>
<feature type="compositionally biased region" description="Basic and acidic residues" evidence="13">
    <location>
        <begin position="519"/>
        <end position="567"/>
    </location>
</feature>
<evidence type="ECO:0000256" key="1">
    <source>
        <dbReference type="ARBA" id="ARBA00004123"/>
    </source>
</evidence>
<feature type="compositionally biased region" description="Basic residues" evidence="13">
    <location>
        <begin position="625"/>
        <end position="639"/>
    </location>
</feature>
<keyword evidence="6" id="KW-0677">Repeat</keyword>
<dbReference type="Gene3D" id="3.30.160.60">
    <property type="entry name" value="Classic Zinc Finger"/>
    <property type="match status" value="5"/>
</dbReference>
<evidence type="ECO:0000256" key="4">
    <source>
        <dbReference type="ARBA" id="ARBA00022491"/>
    </source>
</evidence>
<feature type="compositionally biased region" description="Basic and acidic residues" evidence="13">
    <location>
        <begin position="118"/>
        <end position="127"/>
    </location>
</feature>
<evidence type="ECO:0000256" key="8">
    <source>
        <dbReference type="ARBA" id="ARBA00022833"/>
    </source>
</evidence>
<dbReference type="Pfam" id="PF24540">
    <property type="entry name" value="zf-C2H2_REST"/>
    <property type="match status" value="1"/>
</dbReference>
<keyword evidence="3" id="KW-0963">Cytoplasm</keyword>
<dbReference type="SMART" id="SM00355">
    <property type="entry name" value="ZnF_C2H2"/>
    <property type="match status" value="9"/>
</dbReference>
<keyword evidence="5" id="KW-0479">Metal-binding</keyword>
<dbReference type="FunFam" id="3.30.160.60:FF:000662">
    <property type="entry name" value="RE1-silencing transcription factor A"/>
    <property type="match status" value="1"/>
</dbReference>
<reference evidence="15" key="2">
    <citation type="submission" date="2025-09" db="UniProtKB">
        <authorList>
            <consortium name="Ensembl"/>
        </authorList>
    </citation>
    <scope>IDENTIFICATION</scope>
</reference>
<dbReference type="STRING" id="94237.ENSMMOP00000005452"/>
<dbReference type="PANTHER" id="PTHR24403:SF102">
    <property type="entry name" value="RE1-SILENCING TRANSCRIPTION FACTOR"/>
    <property type="match status" value="1"/>
</dbReference>
<feature type="compositionally biased region" description="Basic and acidic residues" evidence="13">
    <location>
        <begin position="640"/>
        <end position="662"/>
    </location>
</feature>
<evidence type="ECO:0000256" key="5">
    <source>
        <dbReference type="ARBA" id="ARBA00022723"/>
    </source>
</evidence>
<feature type="compositionally biased region" description="Acidic residues" evidence="13">
    <location>
        <begin position="469"/>
        <end position="481"/>
    </location>
</feature>
<feature type="compositionally biased region" description="Polar residues" evidence="13">
    <location>
        <begin position="877"/>
        <end position="888"/>
    </location>
</feature>
<feature type="domain" description="C2H2-type" evidence="14">
    <location>
        <begin position="232"/>
        <end position="259"/>
    </location>
</feature>
<accession>A0A3Q3W1K6</accession>
<keyword evidence="16" id="KW-1185">Reference proteome</keyword>
<evidence type="ECO:0000256" key="7">
    <source>
        <dbReference type="ARBA" id="ARBA00022771"/>
    </source>
</evidence>
<evidence type="ECO:0000256" key="10">
    <source>
        <dbReference type="ARBA" id="ARBA00023163"/>
    </source>
</evidence>
<organism evidence="15 16">
    <name type="scientific">Mola mola</name>
    <name type="common">Ocean sunfish</name>
    <name type="synonym">Tetraodon mola</name>
    <dbReference type="NCBI Taxonomy" id="94237"/>
    <lineage>
        <taxon>Eukaryota</taxon>
        <taxon>Metazoa</taxon>
        <taxon>Chordata</taxon>
        <taxon>Craniata</taxon>
        <taxon>Vertebrata</taxon>
        <taxon>Euteleostomi</taxon>
        <taxon>Actinopterygii</taxon>
        <taxon>Neopterygii</taxon>
        <taxon>Teleostei</taxon>
        <taxon>Neoteleostei</taxon>
        <taxon>Acanthomorphata</taxon>
        <taxon>Eupercaria</taxon>
        <taxon>Tetraodontiformes</taxon>
        <taxon>Molidae</taxon>
        <taxon>Mola</taxon>
    </lineage>
</organism>
<dbReference type="GO" id="GO:0005634">
    <property type="term" value="C:nucleus"/>
    <property type="evidence" value="ECO:0007669"/>
    <property type="project" value="UniProtKB-SubCell"/>
</dbReference>
<comment type="subcellular location">
    <subcellularLocation>
        <location evidence="2">Cytoplasm</location>
    </subcellularLocation>
    <subcellularLocation>
        <location evidence="1">Nucleus</location>
    </subcellularLocation>
</comment>
<dbReference type="SUPFAM" id="SSF57667">
    <property type="entry name" value="beta-beta-alpha zinc fingers"/>
    <property type="match status" value="3"/>
</dbReference>
<feature type="domain" description="C2H2-type" evidence="14">
    <location>
        <begin position="292"/>
        <end position="319"/>
    </location>
</feature>
<feature type="domain" description="C2H2-type" evidence="14">
    <location>
        <begin position="348"/>
        <end position="376"/>
    </location>
</feature>
<dbReference type="FunFam" id="3.30.160.60:FF:000395">
    <property type="entry name" value="zinc finger protein 513"/>
    <property type="match status" value="1"/>
</dbReference>
<feature type="compositionally biased region" description="Basic and acidic residues" evidence="13">
    <location>
        <begin position="805"/>
        <end position="816"/>
    </location>
</feature>
<dbReference type="FunFam" id="3.30.160.60:FF:002804">
    <property type="entry name" value="RE1-silencing transcription factor"/>
    <property type="match status" value="1"/>
</dbReference>
<feature type="region of interest" description="Disordered" evidence="13">
    <location>
        <begin position="198"/>
        <end position="222"/>
    </location>
</feature>
<dbReference type="Proteomes" id="UP000261620">
    <property type="component" value="Unplaced"/>
</dbReference>
<dbReference type="OMA" id="HKSNGAI"/>
<evidence type="ECO:0000256" key="13">
    <source>
        <dbReference type="SAM" id="MobiDB-lite"/>
    </source>
</evidence>
<dbReference type="FunFam" id="3.30.160.60:FF:000805">
    <property type="entry name" value="RE1-silencing transcription factor B"/>
    <property type="match status" value="1"/>
</dbReference>
<dbReference type="GO" id="GO:0008270">
    <property type="term" value="F:zinc ion binding"/>
    <property type="evidence" value="ECO:0007669"/>
    <property type="project" value="UniProtKB-KW"/>
</dbReference>
<dbReference type="GO" id="GO:0045944">
    <property type="term" value="P:positive regulation of transcription by RNA polymerase II"/>
    <property type="evidence" value="ECO:0007669"/>
    <property type="project" value="TreeGrafter"/>
</dbReference>
<feature type="compositionally biased region" description="Basic and acidic residues" evidence="13">
    <location>
        <begin position="590"/>
        <end position="624"/>
    </location>
</feature>
<dbReference type="PROSITE" id="PS50157">
    <property type="entry name" value="ZINC_FINGER_C2H2_2"/>
    <property type="match status" value="4"/>
</dbReference>
<evidence type="ECO:0000259" key="14">
    <source>
        <dbReference type="PROSITE" id="PS50157"/>
    </source>
</evidence>
<evidence type="ECO:0000256" key="9">
    <source>
        <dbReference type="ARBA" id="ARBA00023015"/>
    </source>
</evidence>
<dbReference type="PROSITE" id="PS00028">
    <property type="entry name" value="ZINC_FINGER_C2H2_1"/>
    <property type="match status" value="1"/>
</dbReference>
<dbReference type="PANTHER" id="PTHR24403">
    <property type="entry name" value="ZINC FINGER PROTEIN"/>
    <property type="match status" value="1"/>
</dbReference>
<feature type="domain" description="C2H2-type" evidence="14">
    <location>
        <begin position="320"/>
        <end position="347"/>
    </location>
</feature>
<dbReference type="GO" id="GO:0045596">
    <property type="term" value="P:negative regulation of cell differentiation"/>
    <property type="evidence" value="ECO:0007669"/>
    <property type="project" value="UniProtKB-ARBA"/>
</dbReference>
<reference evidence="15" key="1">
    <citation type="submission" date="2025-08" db="UniProtKB">
        <authorList>
            <consortium name="Ensembl"/>
        </authorList>
    </citation>
    <scope>IDENTIFICATION</scope>
</reference>
<evidence type="ECO:0000256" key="11">
    <source>
        <dbReference type="ARBA" id="ARBA00023242"/>
    </source>
</evidence>
<proteinExistence type="predicted"/>
<dbReference type="InterPro" id="IPR013087">
    <property type="entry name" value="Znf_C2H2_type"/>
</dbReference>
<feature type="compositionally biased region" description="Polar residues" evidence="13">
    <location>
        <begin position="737"/>
        <end position="762"/>
    </location>
</feature>
<dbReference type="InterPro" id="IPR036236">
    <property type="entry name" value="Znf_C2H2_sf"/>
</dbReference>
<dbReference type="Pfam" id="PF13909">
    <property type="entry name" value="zf-H2C2_5"/>
    <property type="match status" value="1"/>
</dbReference>
<evidence type="ECO:0000256" key="3">
    <source>
        <dbReference type="ARBA" id="ARBA00022490"/>
    </source>
</evidence>
<dbReference type="Ensembl" id="ENSMMOT00000005548.1">
    <property type="protein sequence ID" value="ENSMMOP00000005452.1"/>
    <property type="gene ID" value="ENSMMOG00000004311.1"/>
</dbReference>
<dbReference type="FunFam" id="3.30.160.60:FF:000952">
    <property type="entry name" value="RE1-silencing transcription factor B"/>
    <property type="match status" value="1"/>
</dbReference>
<evidence type="ECO:0000313" key="15">
    <source>
        <dbReference type="Ensembl" id="ENSMMOP00000005452.1"/>
    </source>
</evidence>
<feature type="region of interest" description="Disordered" evidence="13">
    <location>
        <begin position="446"/>
        <end position="902"/>
    </location>
</feature>
<evidence type="ECO:0000256" key="2">
    <source>
        <dbReference type="ARBA" id="ARBA00004496"/>
    </source>
</evidence>
<dbReference type="InterPro" id="IPR050688">
    <property type="entry name" value="Zinc_finger/UBP_domain"/>
</dbReference>
<feature type="compositionally biased region" description="Polar residues" evidence="13">
    <location>
        <begin position="482"/>
        <end position="498"/>
    </location>
</feature>
<sequence length="949" mass="105721">MALQTVFSVGIFPVGVSLTEDGPSLSDAPGNTLPAPQLVMLANVAAVTATEGSGGDGSAADEKEMMELKTVGCSYSDSEDESIIRYSFDNQNRREFCVIEYPDSPGPAVNATVTGPRQDNKEDKAEDLSQSIKPHPLASAKTPEQEKLKSPDPSAESSKKKKPFHCKPCHFQAENEQQFVEHLRTHRISKMLVVNQVEGQSRAKAQDPETKSAELGSGRDATVTPGDVKGVIRCERCGYNTNRYDHYIAHLKHHSKEGEDHRVFKCTLCPYMTVSQYHWRKHLRNHFPSKLHTCSQCSYFSDRKSNYIQHIRTHTGVRPFQCLYCDYSSSQKTHLTRHMRIHSGERPFKCESCNYLSANQHEVTRHARQVHNGPKPLACPYCEYKTADRSNFKKHVELHLNPRQFLCPLCKYAASKKCNLQYHIKSRHAGCNVTLDISKVKLRVRKTGPDGAEENSRASKLKNSPNTQEDSDMENGDEDQGIDSSPINLSIRKSNRPSVAQLLKSEAPDKVQKKATVTSEKENPPKVKEQEKKVTTRQRKMEKINETLLEKEEHTEKTTASENTDGKAKRRVKRLPAGKAAVQDPPGETEPERDRVPKSDQKLQEEREVSPEKEKKNQKNDIRKYNKNHPKRSGSKKSRKIPDNTEDTQKKPNSLEKVQKEKVVKKKAAKRKAAEALDLTTKSSSETPSKARRRRATAAEKLRSNPKATGLEQAGDSVKDKLLSVSPSTDTPGGLTQLDNTIETTNFEPHLTKNSPAKNSVSIDPVCTTVPKDLAGKPTKLMGPAVPELTVDKPTNPTSLAVPPEKMEFSSPREDTPPPAKDCLTPVFVKPISQPSLVLPGQRSKPADPEDDEGIHSSHEGVSDISDSASEGSDDSGLNSNGTRSGKMTNDPETPTEEIPTPTELKSHMCIFCDRTFPLEVEYRRHLNRHLVNVYYMDNPGQNKAGAHG</sequence>
<evidence type="ECO:0000256" key="12">
    <source>
        <dbReference type="PROSITE-ProRule" id="PRU00042"/>
    </source>
</evidence>
<feature type="region of interest" description="Disordered" evidence="13">
    <location>
        <begin position="105"/>
        <end position="163"/>
    </location>
</feature>
<evidence type="ECO:0000256" key="6">
    <source>
        <dbReference type="ARBA" id="ARBA00022737"/>
    </source>
</evidence>
<dbReference type="AlphaFoldDB" id="A0A3Q3W1K6"/>
<dbReference type="GO" id="GO:0005737">
    <property type="term" value="C:cytoplasm"/>
    <property type="evidence" value="ECO:0007669"/>
    <property type="project" value="UniProtKB-SubCell"/>
</dbReference>